<evidence type="ECO:0008006" key="5">
    <source>
        <dbReference type="Google" id="ProtNLM"/>
    </source>
</evidence>
<evidence type="ECO:0000256" key="1">
    <source>
        <dbReference type="SAM" id="MobiDB-lite"/>
    </source>
</evidence>
<dbReference type="RefSeq" id="WP_205385086.1">
    <property type="nucleotide sequence ID" value="NZ_JAFFZS010000020.1"/>
</dbReference>
<dbReference type="Proteomes" id="UP000788262">
    <property type="component" value="Unassembled WGS sequence"/>
</dbReference>
<keyword evidence="4" id="KW-1185">Reference proteome</keyword>
<comment type="caution">
    <text evidence="3">The sequence shown here is derived from an EMBL/GenBank/DDBJ whole genome shotgun (WGS) entry which is preliminary data.</text>
</comment>
<reference evidence="3 4" key="1">
    <citation type="submission" date="2021-02" db="EMBL/GenBank/DDBJ databases">
        <title>Whole genome sequencing of Streptomyces actuosus VRA1.</title>
        <authorList>
            <person name="Sen G."/>
            <person name="Sen A."/>
        </authorList>
    </citation>
    <scope>NUCLEOTIDE SEQUENCE [LARGE SCALE GENOMIC DNA]</scope>
    <source>
        <strain evidence="3 4">VRA1</strain>
    </source>
</reference>
<feature type="region of interest" description="Disordered" evidence="1">
    <location>
        <begin position="30"/>
        <end position="78"/>
    </location>
</feature>
<dbReference type="EMBL" id="JAFFZS010000020">
    <property type="protein sequence ID" value="MBN0046943.1"/>
    <property type="molecule type" value="Genomic_DNA"/>
</dbReference>
<evidence type="ECO:0000313" key="3">
    <source>
        <dbReference type="EMBL" id="MBN0046943.1"/>
    </source>
</evidence>
<evidence type="ECO:0000256" key="2">
    <source>
        <dbReference type="SAM" id="SignalP"/>
    </source>
</evidence>
<dbReference type="PROSITE" id="PS51257">
    <property type="entry name" value="PROKAR_LIPOPROTEIN"/>
    <property type="match status" value="1"/>
</dbReference>
<keyword evidence="2" id="KW-0732">Signal</keyword>
<sequence length="191" mass="19676">MRTTRTAPARGLLLAGALSAAVLTAATACGPADDHATGTPAPSTTTAAPTPPSSSPSPSSVSPSPAPASAAAADAPCAGDRGGVDLQLHGHGIHQDIVTLSAQEGRWDCADPDGPTWHTTGPVHEVRLAETARITVNRPFYDTGANRPIGVQPFLDRLDTAAKDPWNVLVFSYSTDPGDASVVRLDQRRMP</sequence>
<feature type="compositionally biased region" description="Low complexity" evidence="1">
    <location>
        <begin position="56"/>
        <end position="76"/>
    </location>
</feature>
<evidence type="ECO:0000313" key="4">
    <source>
        <dbReference type="Proteomes" id="UP000788262"/>
    </source>
</evidence>
<feature type="compositionally biased region" description="Low complexity" evidence="1">
    <location>
        <begin position="30"/>
        <end position="48"/>
    </location>
</feature>
<feature type="chain" id="PRO_5046701363" description="Lipoprotein" evidence="2">
    <location>
        <begin position="21"/>
        <end position="191"/>
    </location>
</feature>
<name>A0ABS2VV58_STRAS</name>
<organism evidence="3 4">
    <name type="scientific">Streptomyces actuosus</name>
    <dbReference type="NCBI Taxonomy" id="1885"/>
    <lineage>
        <taxon>Bacteria</taxon>
        <taxon>Bacillati</taxon>
        <taxon>Actinomycetota</taxon>
        <taxon>Actinomycetes</taxon>
        <taxon>Kitasatosporales</taxon>
        <taxon>Streptomycetaceae</taxon>
        <taxon>Streptomyces</taxon>
    </lineage>
</organism>
<gene>
    <name evidence="3" type="ORF">JS756_23070</name>
</gene>
<proteinExistence type="predicted"/>
<protein>
    <recommendedName>
        <fullName evidence="5">Lipoprotein</fullName>
    </recommendedName>
</protein>
<feature type="signal peptide" evidence="2">
    <location>
        <begin position="1"/>
        <end position="20"/>
    </location>
</feature>
<accession>A0ABS2VV58</accession>